<organism evidence="2 3">
    <name type="scientific">Neurospora tetraspora</name>
    <dbReference type="NCBI Taxonomy" id="94610"/>
    <lineage>
        <taxon>Eukaryota</taxon>
        <taxon>Fungi</taxon>
        <taxon>Dikarya</taxon>
        <taxon>Ascomycota</taxon>
        <taxon>Pezizomycotina</taxon>
        <taxon>Sordariomycetes</taxon>
        <taxon>Sordariomycetidae</taxon>
        <taxon>Sordariales</taxon>
        <taxon>Sordariaceae</taxon>
        <taxon>Neurospora</taxon>
    </lineage>
</organism>
<evidence type="ECO:0000313" key="2">
    <source>
        <dbReference type="EMBL" id="KAK3339589.1"/>
    </source>
</evidence>
<evidence type="ECO:0000259" key="1">
    <source>
        <dbReference type="Pfam" id="PF14856"/>
    </source>
</evidence>
<dbReference type="InterPro" id="IPR029226">
    <property type="entry name" value="Ecp2-like"/>
</dbReference>
<dbReference type="AlphaFoldDB" id="A0AAE0MPQ7"/>
<gene>
    <name evidence="2" type="ORF">B0H65DRAFT_591832</name>
</gene>
<dbReference type="EMBL" id="JAUEPP010000007">
    <property type="protein sequence ID" value="KAK3339589.1"/>
    <property type="molecule type" value="Genomic_DNA"/>
</dbReference>
<dbReference type="GeneID" id="87868266"/>
<name>A0AAE0MPQ7_9PEZI</name>
<sequence length="230" mass="24955">MITQSLASITLKNFKTLLSKCSSLPPSSLCAFAAAAPLTPSAVKTAVSPDGYTYIVETEPYVEDTFTRSDGLNVTVLVHPAFKRSIDMDAAGQSVNTGALAKRLEWNDGAQYADSCLASSYIKKTSGASPLVSDCASIRDYYAQHHGRFVASWGDRFFNRGYCRLVITNTCVFGVKSVSTYNVNVGSRDISDLTRDSINKFQGNKRVGAEGHMICNGFQPTSVDWAIFTN</sequence>
<protein>
    <submittedName>
        <fullName evidence="2">Necrosis-inducing factor-domain-containing protein</fullName>
    </submittedName>
</protein>
<accession>A0AAE0MPQ7</accession>
<keyword evidence="3" id="KW-1185">Reference proteome</keyword>
<evidence type="ECO:0000313" key="3">
    <source>
        <dbReference type="Proteomes" id="UP001278500"/>
    </source>
</evidence>
<comment type="caution">
    <text evidence="2">The sequence shown here is derived from an EMBL/GenBank/DDBJ whole genome shotgun (WGS) entry which is preliminary data.</text>
</comment>
<dbReference type="RefSeq" id="XP_062678949.1">
    <property type="nucleotide sequence ID" value="XM_062831112.1"/>
</dbReference>
<feature type="domain" description="Ecp2 effector protein-like" evidence="1">
    <location>
        <begin position="116"/>
        <end position="215"/>
    </location>
</feature>
<reference evidence="2" key="2">
    <citation type="submission" date="2023-06" db="EMBL/GenBank/DDBJ databases">
        <authorList>
            <consortium name="Lawrence Berkeley National Laboratory"/>
            <person name="Haridas S."/>
            <person name="Hensen N."/>
            <person name="Bonometti L."/>
            <person name="Westerberg I."/>
            <person name="Brannstrom I.O."/>
            <person name="Guillou S."/>
            <person name="Cros-Aarteil S."/>
            <person name="Calhoun S."/>
            <person name="Kuo A."/>
            <person name="Mondo S."/>
            <person name="Pangilinan J."/>
            <person name="Riley R."/>
            <person name="Labutti K."/>
            <person name="Andreopoulos B."/>
            <person name="Lipzen A."/>
            <person name="Chen C."/>
            <person name="Yanf M."/>
            <person name="Daum C."/>
            <person name="Ng V."/>
            <person name="Clum A."/>
            <person name="Steindorff A."/>
            <person name="Ohm R."/>
            <person name="Martin F."/>
            <person name="Silar P."/>
            <person name="Natvig D."/>
            <person name="Lalanne C."/>
            <person name="Gautier V."/>
            <person name="Ament-Velasquez S.L."/>
            <person name="Kruys A."/>
            <person name="Hutchinson M.I."/>
            <person name="Powell A.J."/>
            <person name="Barry K."/>
            <person name="Miller A.N."/>
            <person name="Grigoriev I.V."/>
            <person name="Debuchy R."/>
            <person name="Gladieux P."/>
            <person name="Thoren M.H."/>
            <person name="Johannesson H."/>
        </authorList>
    </citation>
    <scope>NUCLEOTIDE SEQUENCE</scope>
    <source>
        <strain evidence="2">CBS 560.94</strain>
    </source>
</reference>
<dbReference type="Proteomes" id="UP001278500">
    <property type="component" value="Unassembled WGS sequence"/>
</dbReference>
<reference evidence="2" key="1">
    <citation type="journal article" date="2023" name="Mol. Phylogenet. Evol.">
        <title>Genome-scale phylogeny and comparative genomics of the fungal order Sordariales.</title>
        <authorList>
            <person name="Hensen N."/>
            <person name="Bonometti L."/>
            <person name="Westerberg I."/>
            <person name="Brannstrom I.O."/>
            <person name="Guillou S."/>
            <person name="Cros-Aarteil S."/>
            <person name="Calhoun S."/>
            <person name="Haridas S."/>
            <person name="Kuo A."/>
            <person name="Mondo S."/>
            <person name="Pangilinan J."/>
            <person name="Riley R."/>
            <person name="LaButti K."/>
            <person name="Andreopoulos B."/>
            <person name="Lipzen A."/>
            <person name="Chen C."/>
            <person name="Yan M."/>
            <person name="Daum C."/>
            <person name="Ng V."/>
            <person name="Clum A."/>
            <person name="Steindorff A."/>
            <person name="Ohm R.A."/>
            <person name="Martin F."/>
            <person name="Silar P."/>
            <person name="Natvig D.O."/>
            <person name="Lalanne C."/>
            <person name="Gautier V."/>
            <person name="Ament-Velasquez S.L."/>
            <person name="Kruys A."/>
            <person name="Hutchinson M.I."/>
            <person name="Powell A.J."/>
            <person name="Barry K."/>
            <person name="Miller A.N."/>
            <person name="Grigoriev I.V."/>
            <person name="Debuchy R."/>
            <person name="Gladieux P."/>
            <person name="Hiltunen Thoren M."/>
            <person name="Johannesson H."/>
        </authorList>
    </citation>
    <scope>NUCLEOTIDE SEQUENCE</scope>
    <source>
        <strain evidence="2">CBS 560.94</strain>
    </source>
</reference>
<proteinExistence type="predicted"/>
<dbReference type="Pfam" id="PF14856">
    <property type="entry name" value="Hce2"/>
    <property type="match status" value="1"/>
</dbReference>